<dbReference type="InterPro" id="IPR000644">
    <property type="entry name" value="CBS_dom"/>
</dbReference>
<dbReference type="OrthoDB" id="9762536at2"/>
<evidence type="ECO:0000313" key="10">
    <source>
        <dbReference type="EMBL" id="KYG78357.1"/>
    </source>
</evidence>
<reference evidence="10 11" key="1">
    <citation type="submission" date="2016-01" db="EMBL/GenBank/DDBJ databases">
        <title>Genome sequencing of Roseivirga spongicola UST030701-084.</title>
        <authorList>
            <person name="Selvaratnam C."/>
            <person name="Thevarajoo S."/>
            <person name="Goh K.M."/>
            <person name="Ee R."/>
            <person name="Chan K.-G."/>
            <person name="Chong C.S."/>
        </authorList>
    </citation>
    <scope>NUCLEOTIDE SEQUENCE [LARGE SCALE GENOMIC DNA]</scope>
    <source>
        <strain evidence="10 11">UST030701-084</strain>
    </source>
</reference>
<evidence type="ECO:0000256" key="1">
    <source>
        <dbReference type="ARBA" id="ARBA00008165"/>
    </source>
</evidence>
<evidence type="ECO:0000259" key="9">
    <source>
        <dbReference type="PROSITE" id="PS51464"/>
    </source>
</evidence>
<protein>
    <submittedName>
        <fullName evidence="10">D-arabinose 5-phosphate isomerase</fullName>
    </submittedName>
</protein>
<keyword evidence="11" id="KW-1185">Reference proteome</keyword>
<feature type="domain" description="CBS" evidence="8">
    <location>
        <begin position="204"/>
        <end position="262"/>
    </location>
</feature>
<evidence type="ECO:0000256" key="4">
    <source>
        <dbReference type="PIRNR" id="PIRNR004692"/>
    </source>
</evidence>
<feature type="site" description="Catalytically relevant" evidence="6">
    <location>
        <position position="188"/>
    </location>
</feature>
<keyword evidence="3 7" id="KW-0129">CBS domain</keyword>
<dbReference type="EMBL" id="LRPC01000001">
    <property type="protein sequence ID" value="KYG78357.1"/>
    <property type="molecule type" value="Genomic_DNA"/>
</dbReference>
<keyword evidence="5" id="KW-0479">Metal-binding</keyword>
<dbReference type="NCBIfam" id="TIGR00393">
    <property type="entry name" value="kpsF"/>
    <property type="match status" value="1"/>
</dbReference>
<keyword evidence="10" id="KW-0413">Isomerase</keyword>
<evidence type="ECO:0000256" key="2">
    <source>
        <dbReference type="ARBA" id="ARBA00022737"/>
    </source>
</evidence>
<comment type="similarity">
    <text evidence="1 4">Belongs to the SIS family. GutQ/KpsF subfamily.</text>
</comment>
<dbReference type="InterPro" id="IPR001347">
    <property type="entry name" value="SIS_dom"/>
</dbReference>
<proteinExistence type="inferred from homology"/>
<dbReference type="InterPro" id="IPR046342">
    <property type="entry name" value="CBS_dom_sf"/>
</dbReference>
<feature type="binding site" evidence="5">
    <location>
        <position position="77"/>
    </location>
    <ligand>
        <name>Zn(2+)</name>
        <dbReference type="ChEBI" id="CHEBI:29105"/>
    </ligand>
</feature>
<keyword evidence="2" id="KW-0677">Repeat</keyword>
<dbReference type="InterPro" id="IPR035474">
    <property type="entry name" value="SIS_Kpsf"/>
</dbReference>
<name>A0A150XI08_9BACT</name>
<feature type="site" description="Catalytically relevant" evidence="6">
    <location>
        <position position="106"/>
    </location>
</feature>
<dbReference type="GO" id="GO:0046872">
    <property type="term" value="F:metal ion binding"/>
    <property type="evidence" value="ECO:0007669"/>
    <property type="project" value="UniProtKB-KW"/>
</dbReference>
<accession>A0A150XI08</accession>
<keyword evidence="5" id="KW-0862">Zinc</keyword>
<dbReference type="GO" id="GO:1901135">
    <property type="term" value="P:carbohydrate derivative metabolic process"/>
    <property type="evidence" value="ECO:0007669"/>
    <property type="project" value="InterPro"/>
</dbReference>
<dbReference type="GO" id="GO:0097367">
    <property type="term" value="F:carbohydrate derivative binding"/>
    <property type="evidence" value="ECO:0007669"/>
    <property type="project" value="InterPro"/>
</dbReference>
<dbReference type="Gene3D" id="3.10.580.10">
    <property type="entry name" value="CBS-domain"/>
    <property type="match status" value="1"/>
</dbReference>
<dbReference type="Gene3D" id="3.40.50.10490">
    <property type="entry name" value="Glucose-6-phosphate isomerase like protein, domain 1"/>
    <property type="match status" value="1"/>
</dbReference>
<dbReference type="Pfam" id="PF01380">
    <property type="entry name" value="SIS"/>
    <property type="match status" value="1"/>
</dbReference>
<organism evidence="10 11">
    <name type="scientific">Roseivirga spongicola</name>
    <dbReference type="NCBI Taxonomy" id="333140"/>
    <lineage>
        <taxon>Bacteria</taxon>
        <taxon>Pseudomonadati</taxon>
        <taxon>Bacteroidota</taxon>
        <taxon>Cytophagia</taxon>
        <taxon>Cytophagales</taxon>
        <taxon>Roseivirgaceae</taxon>
        <taxon>Roseivirga</taxon>
    </lineage>
</organism>
<sequence>MNLSKNIQTIAKETLYKEAEAIKKVADYIDDEFEAVVNDILSMKGRLVITGVGKSAIIANKIVATLNSTGTPAMFMHAADAIHGDMGMIREEDMVMCISKSGNTEEIKVLIPLLKRTGAKVIGLVSNEDCFVAKHSDRCIRAIISEEADPNNLAPTTSTTVHMAVGDALAVSLLLARGFTSEDFAKYHPGGSLGKQLYLKVDDIYPKNELPVVQETDLVKASILVISKKRLGAAAVVNAQNELVGIFTDGDLRRMLENHDDFSSLTIGEVMTSNPKTINTGEYALRALNMMRQYDINQLIVVDQQNKVVGFLHISDLLNEGIV</sequence>
<feature type="site" description="Catalytically relevant" evidence="6">
    <location>
        <position position="147"/>
    </location>
</feature>
<dbReference type="SUPFAM" id="SSF53697">
    <property type="entry name" value="SIS domain"/>
    <property type="match status" value="1"/>
</dbReference>
<feature type="domain" description="CBS" evidence="8">
    <location>
        <begin position="271"/>
        <end position="323"/>
    </location>
</feature>
<evidence type="ECO:0000256" key="3">
    <source>
        <dbReference type="ARBA" id="ARBA00023122"/>
    </source>
</evidence>
<dbReference type="InterPro" id="IPR050986">
    <property type="entry name" value="GutQ/KpsF_isomerases"/>
</dbReference>
<dbReference type="PIRSF" id="PIRSF004692">
    <property type="entry name" value="KdsD_KpsF"/>
    <property type="match status" value="1"/>
</dbReference>
<dbReference type="PROSITE" id="PS51371">
    <property type="entry name" value="CBS"/>
    <property type="match status" value="2"/>
</dbReference>
<gene>
    <name evidence="10" type="ORF">AWW68_06210</name>
</gene>
<dbReference type="GO" id="GO:0005975">
    <property type="term" value="P:carbohydrate metabolic process"/>
    <property type="evidence" value="ECO:0007669"/>
    <property type="project" value="InterPro"/>
</dbReference>
<evidence type="ECO:0000256" key="6">
    <source>
        <dbReference type="PIRSR" id="PIRSR004692-3"/>
    </source>
</evidence>
<dbReference type="FunFam" id="3.40.50.10490:FF:000011">
    <property type="entry name" value="Arabinose 5-phosphate isomerase"/>
    <property type="match status" value="1"/>
</dbReference>
<dbReference type="AlphaFoldDB" id="A0A150XI08"/>
<dbReference type="CDD" id="cd05014">
    <property type="entry name" value="SIS_Kpsf"/>
    <property type="match status" value="1"/>
</dbReference>
<dbReference type="Pfam" id="PF00571">
    <property type="entry name" value="CBS"/>
    <property type="match status" value="2"/>
</dbReference>
<feature type="domain" description="SIS" evidence="9">
    <location>
        <begin position="36"/>
        <end position="179"/>
    </location>
</feature>
<dbReference type="STRING" id="333140.AWW68_06210"/>
<feature type="site" description="Catalytically relevant" evidence="6">
    <location>
        <position position="54"/>
    </location>
</feature>
<evidence type="ECO:0000259" key="8">
    <source>
        <dbReference type="PROSITE" id="PS51371"/>
    </source>
</evidence>
<dbReference type="GO" id="GO:0019146">
    <property type="term" value="F:arabinose-5-phosphate isomerase activity"/>
    <property type="evidence" value="ECO:0007669"/>
    <property type="project" value="UniProtKB-ARBA"/>
</dbReference>
<dbReference type="PANTHER" id="PTHR42745:SF1">
    <property type="entry name" value="ARABINOSE 5-PHOSPHATE ISOMERASE KDSD"/>
    <property type="match status" value="1"/>
</dbReference>
<dbReference type="InterPro" id="IPR004800">
    <property type="entry name" value="KdsD/KpsF-type"/>
</dbReference>
<comment type="caution">
    <text evidence="10">The sequence shown here is derived from an EMBL/GenBank/DDBJ whole genome shotgun (WGS) entry which is preliminary data.</text>
</comment>
<evidence type="ECO:0000256" key="5">
    <source>
        <dbReference type="PIRSR" id="PIRSR004692-2"/>
    </source>
</evidence>
<dbReference type="RefSeq" id="WP_068217962.1">
    <property type="nucleotide sequence ID" value="NZ_CP139724.1"/>
</dbReference>
<dbReference type="InterPro" id="IPR046348">
    <property type="entry name" value="SIS_dom_sf"/>
</dbReference>
<evidence type="ECO:0000313" key="11">
    <source>
        <dbReference type="Proteomes" id="UP000075606"/>
    </source>
</evidence>
<dbReference type="CDD" id="cd04604">
    <property type="entry name" value="CBS_pair_SIS_assoc"/>
    <property type="match status" value="1"/>
</dbReference>
<dbReference type="PROSITE" id="PS51464">
    <property type="entry name" value="SIS"/>
    <property type="match status" value="1"/>
</dbReference>
<evidence type="ECO:0000256" key="7">
    <source>
        <dbReference type="PROSITE-ProRule" id="PRU00703"/>
    </source>
</evidence>
<dbReference type="PANTHER" id="PTHR42745">
    <property type="match status" value="1"/>
</dbReference>
<dbReference type="Proteomes" id="UP000075606">
    <property type="component" value="Unassembled WGS sequence"/>
</dbReference>
<dbReference type="SMART" id="SM00116">
    <property type="entry name" value="CBS"/>
    <property type="match status" value="2"/>
</dbReference>